<feature type="domain" description="FAD linked oxidase N-terminal" evidence="1">
    <location>
        <begin position="28"/>
        <end position="110"/>
    </location>
</feature>
<evidence type="ECO:0000313" key="3">
    <source>
        <dbReference type="Proteomes" id="UP000016933"/>
    </source>
</evidence>
<dbReference type="OMA" id="AFWTHHL"/>
<dbReference type="Proteomes" id="UP000016933">
    <property type="component" value="Unassembled WGS sequence"/>
</dbReference>
<sequence>MAPHFANRSCDRFTATSSKCVIGTYVSYAVAVRYADDVTEALAIAERHNVRVFIRNTGHDYNGKSTGAGSLGIWTHRLKDVRILQYRSAHYNGKAMQMGAGVQGLEAYAAA</sequence>
<gene>
    <name evidence="2" type="ORF">DOTSEDRAFT_25233</name>
</gene>
<accession>M2Y4Q7</accession>
<dbReference type="GO" id="GO:0050660">
    <property type="term" value="F:flavin adenine dinucleotide binding"/>
    <property type="evidence" value="ECO:0007669"/>
    <property type="project" value="InterPro"/>
</dbReference>
<name>M2Y4Q7_DOTSN</name>
<reference evidence="2 3" key="2">
    <citation type="journal article" date="2012" name="PLoS Pathog.">
        <title>Diverse lifestyles and strategies of plant pathogenesis encoded in the genomes of eighteen Dothideomycetes fungi.</title>
        <authorList>
            <person name="Ohm R.A."/>
            <person name="Feau N."/>
            <person name="Henrissat B."/>
            <person name="Schoch C.L."/>
            <person name="Horwitz B.A."/>
            <person name="Barry K.W."/>
            <person name="Condon B.J."/>
            <person name="Copeland A.C."/>
            <person name="Dhillon B."/>
            <person name="Glaser F."/>
            <person name="Hesse C.N."/>
            <person name="Kosti I."/>
            <person name="LaButti K."/>
            <person name="Lindquist E.A."/>
            <person name="Lucas S."/>
            <person name="Salamov A.A."/>
            <person name="Bradshaw R.E."/>
            <person name="Ciuffetti L."/>
            <person name="Hamelin R.C."/>
            <person name="Kema G.H.J."/>
            <person name="Lawrence C."/>
            <person name="Scott J.A."/>
            <person name="Spatafora J.W."/>
            <person name="Turgeon B.G."/>
            <person name="de Wit P.J.G.M."/>
            <person name="Zhong S."/>
            <person name="Goodwin S.B."/>
            <person name="Grigoriev I.V."/>
        </authorList>
    </citation>
    <scope>NUCLEOTIDE SEQUENCE [LARGE SCALE GENOMIC DNA]</scope>
    <source>
        <strain evidence="3">NZE10 / CBS 128990</strain>
    </source>
</reference>
<dbReference type="AlphaFoldDB" id="M2Y4Q7"/>
<dbReference type="Gene3D" id="3.30.465.10">
    <property type="match status" value="1"/>
</dbReference>
<evidence type="ECO:0000313" key="2">
    <source>
        <dbReference type="EMBL" id="EME43269.1"/>
    </source>
</evidence>
<dbReference type="STRING" id="675120.M2Y4Q7"/>
<protein>
    <recommendedName>
        <fullName evidence="1">FAD linked oxidase N-terminal domain-containing protein</fullName>
    </recommendedName>
</protein>
<dbReference type="InterPro" id="IPR006094">
    <property type="entry name" value="Oxid_FAD_bind_N"/>
</dbReference>
<dbReference type="OrthoDB" id="9983560at2759"/>
<keyword evidence="3" id="KW-1185">Reference proteome</keyword>
<dbReference type="HOGENOM" id="CLU_115947_0_0_1"/>
<evidence type="ECO:0000259" key="1">
    <source>
        <dbReference type="Pfam" id="PF01565"/>
    </source>
</evidence>
<dbReference type="InterPro" id="IPR016169">
    <property type="entry name" value="FAD-bd_PCMH_sub2"/>
</dbReference>
<proteinExistence type="predicted"/>
<dbReference type="SUPFAM" id="SSF56176">
    <property type="entry name" value="FAD-binding/transporter-associated domain-like"/>
    <property type="match status" value="1"/>
</dbReference>
<dbReference type="Pfam" id="PF01565">
    <property type="entry name" value="FAD_binding_4"/>
    <property type="match status" value="1"/>
</dbReference>
<dbReference type="InterPro" id="IPR036318">
    <property type="entry name" value="FAD-bd_PCMH-like_sf"/>
</dbReference>
<dbReference type="EMBL" id="KB446540">
    <property type="protein sequence ID" value="EME43269.1"/>
    <property type="molecule type" value="Genomic_DNA"/>
</dbReference>
<organism evidence="2 3">
    <name type="scientific">Dothistroma septosporum (strain NZE10 / CBS 128990)</name>
    <name type="common">Red band needle blight fungus</name>
    <name type="synonym">Mycosphaerella pini</name>
    <dbReference type="NCBI Taxonomy" id="675120"/>
    <lineage>
        <taxon>Eukaryota</taxon>
        <taxon>Fungi</taxon>
        <taxon>Dikarya</taxon>
        <taxon>Ascomycota</taxon>
        <taxon>Pezizomycotina</taxon>
        <taxon>Dothideomycetes</taxon>
        <taxon>Dothideomycetidae</taxon>
        <taxon>Mycosphaerellales</taxon>
        <taxon>Mycosphaerellaceae</taxon>
        <taxon>Dothistroma</taxon>
    </lineage>
</organism>
<dbReference type="eggNOG" id="ENOG502R8I5">
    <property type="taxonomic scope" value="Eukaryota"/>
</dbReference>
<reference evidence="3" key="1">
    <citation type="journal article" date="2012" name="PLoS Genet.">
        <title>The genomes of the fungal plant pathogens Cladosporium fulvum and Dothistroma septosporum reveal adaptation to different hosts and lifestyles but also signatures of common ancestry.</title>
        <authorList>
            <person name="de Wit P.J.G.M."/>
            <person name="van der Burgt A."/>
            <person name="Oekmen B."/>
            <person name="Stergiopoulos I."/>
            <person name="Abd-Elsalam K.A."/>
            <person name="Aerts A.L."/>
            <person name="Bahkali A.H."/>
            <person name="Beenen H.G."/>
            <person name="Chettri P."/>
            <person name="Cox M.P."/>
            <person name="Datema E."/>
            <person name="de Vries R.P."/>
            <person name="Dhillon B."/>
            <person name="Ganley A.R."/>
            <person name="Griffiths S.A."/>
            <person name="Guo Y."/>
            <person name="Hamelin R.C."/>
            <person name="Henrissat B."/>
            <person name="Kabir M.S."/>
            <person name="Jashni M.K."/>
            <person name="Kema G."/>
            <person name="Klaubauf S."/>
            <person name="Lapidus A."/>
            <person name="Levasseur A."/>
            <person name="Lindquist E."/>
            <person name="Mehrabi R."/>
            <person name="Ohm R.A."/>
            <person name="Owen T.J."/>
            <person name="Salamov A."/>
            <person name="Schwelm A."/>
            <person name="Schijlen E."/>
            <person name="Sun H."/>
            <person name="van den Burg H.A."/>
            <person name="van Ham R.C.H.J."/>
            <person name="Zhang S."/>
            <person name="Goodwin S.B."/>
            <person name="Grigoriev I.V."/>
            <person name="Collemare J."/>
            <person name="Bradshaw R.E."/>
        </authorList>
    </citation>
    <scope>NUCLEOTIDE SEQUENCE [LARGE SCALE GENOMIC DNA]</scope>
    <source>
        <strain evidence="3">NZE10 / CBS 128990</strain>
    </source>
</reference>